<dbReference type="GO" id="GO:0000981">
    <property type="term" value="F:DNA-binding transcription factor activity, RNA polymerase II-specific"/>
    <property type="evidence" value="ECO:0007669"/>
    <property type="project" value="TreeGrafter"/>
</dbReference>
<evidence type="ECO:0000256" key="5">
    <source>
        <dbReference type="ARBA" id="ARBA00022833"/>
    </source>
</evidence>
<feature type="non-terminal residue" evidence="13">
    <location>
        <position position="1"/>
    </location>
</feature>
<keyword evidence="14" id="KW-1185">Reference proteome</keyword>
<feature type="non-terminal residue" evidence="13">
    <location>
        <position position="236"/>
    </location>
</feature>
<dbReference type="GO" id="GO:0000978">
    <property type="term" value="F:RNA polymerase II cis-regulatory region sequence-specific DNA binding"/>
    <property type="evidence" value="ECO:0007669"/>
    <property type="project" value="TreeGrafter"/>
</dbReference>
<dbReference type="SUPFAM" id="SSF57667">
    <property type="entry name" value="beta-beta-alpha zinc fingers"/>
    <property type="match status" value="1"/>
</dbReference>
<keyword evidence="2" id="KW-0479">Metal-binding</keyword>
<evidence type="ECO:0000256" key="1">
    <source>
        <dbReference type="ARBA" id="ARBA00004123"/>
    </source>
</evidence>
<dbReference type="PANTHER" id="PTHR45944">
    <property type="entry name" value="SCHNURRI, ISOFORM F"/>
    <property type="match status" value="1"/>
</dbReference>
<feature type="region of interest" description="Disordered" evidence="10">
    <location>
        <begin position="103"/>
        <end position="134"/>
    </location>
</feature>
<keyword evidence="4 9" id="KW-0863">Zinc-finger</keyword>
<protein>
    <submittedName>
        <fullName evidence="13">Uncharacterized protein</fullName>
    </submittedName>
</protein>
<keyword evidence="5" id="KW-0862">Zinc</keyword>
<dbReference type="InterPro" id="IPR036236">
    <property type="entry name" value="Znf_C2H2_sf"/>
</dbReference>
<evidence type="ECO:0000256" key="2">
    <source>
        <dbReference type="ARBA" id="ARBA00022723"/>
    </source>
</evidence>
<evidence type="ECO:0000256" key="9">
    <source>
        <dbReference type="PROSITE-ProRule" id="PRU00042"/>
    </source>
</evidence>
<keyword evidence="8" id="KW-0539">Nucleus</keyword>
<proteinExistence type="predicted"/>
<evidence type="ECO:0000256" key="10">
    <source>
        <dbReference type="SAM" id="MobiDB-lite"/>
    </source>
</evidence>
<dbReference type="InterPro" id="IPR034729">
    <property type="entry name" value="Znf_CCHC_HIVEP"/>
</dbReference>
<dbReference type="PANTHER" id="PTHR45944:SF5">
    <property type="entry name" value="TRANSCRIPTION FACTOR HIVEP3"/>
    <property type="match status" value="1"/>
</dbReference>
<feature type="domain" description="C2H2-type" evidence="11">
    <location>
        <begin position="141"/>
        <end position="168"/>
    </location>
</feature>
<dbReference type="Proteomes" id="UP000796761">
    <property type="component" value="Unassembled WGS sequence"/>
</dbReference>
<dbReference type="InterPro" id="IPR051969">
    <property type="entry name" value="Zinc-finger_DNA-bd_regulators"/>
</dbReference>
<dbReference type="AlphaFoldDB" id="A0A8K1GFT6"/>
<feature type="region of interest" description="Disordered" evidence="10">
    <location>
        <begin position="1"/>
        <end position="34"/>
    </location>
</feature>
<feature type="region of interest" description="Disordered" evidence="10">
    <location>
        <begin position="171"/>
        <end position="236"/>
    </location>
</feature>
<evidence type="ECO:0000256" key="3">
    <source>
        <dbReference type="ARBA" id="ARBA00022737"/>
    </source>
</evidence>
<evidence type="ECO:0000256" key="6">
    <source>
        <dbReference type="ARBA" id="ARBA00023015"/>
    </source>
</evidence>
<evidence type="ECO:0000259" key="12">
    <source>
        <dbReference type="PROSITE" id="PS51811"/>
    </source>
</evidence>
<feature type="compositionally biased region" description="Basic and acidic residues" evidence="10">
    <location>
        <begin position="111"/>
        <end position="128"/>
    </location>
</feature>
<comment type="caution">
    <text evidence="13">The sequence shown here is derived from an EMBL/GenBank/DDBJ whole genome shotgun (WGS) entry which is preliminary data.</text>
</comment>
<dbReference type="InterPro" id="IPR013087">
    <property type="entry name" value="Znf_C2H2_type"/>
</dbReference>
<dbReference type="PROSITE" id="PS50157">
    <property type="entry name" value="ZINC_FINGER_C2H2_2"/>
    <property type="match status" value="1"/>
</dbReference>
<feature type="domain" description="CCHC HIVEP-type" evidence="12">
    <location>
        <begin position="138"/>
        <end position="168"/>
    </location>
</feature>
<gene>
    <name evidence="13" type="ORF">HGM15179_009143</name>
</gene>
<evidence type="ECO:0000256" key="8">
    <source>
        <dbReference type="ARBA" id="ARBA00023242"/>
    </source>
</evidence>
<feature type="compositionally biased region" description="Polar residues" evidence="10">
    <location>
        <begin position="171"/>
        <end position="180"/>
    </location>
</feature>
<dbReference type="PROSITE" id="PS51811">
    <property type="entry name" value="ZF_CCHC_HIVEP"/>
    <property type="match status" value="1"/>
</dbReference>
<keyword evidence="3" id="KW-0677">Repeat</keyword>
<evidence type="ECO:0000313" key="13">
    <source>
        <dbReference type="EMBL" id="TRZ17985.1"/>
    </source>
</evidence>
<dbReference type="EMBL" id="SWJQ01000239">
    <property type="protein sequence ID" value="TRZ17985.1"/>
    <property type="molecule type" value="Genomic_DNA"/>
</dbReference>
<reference evidence="13" key="1">
    <citation type="submission" date="2019-04" db="EMBL/GenBank/DDBJ databases">
        <title>Genome assembly of Zosterops borbonicus 15179.</title>
        <authorList>
            <person name="Leroy T."/>
            <person name="Anselmetti Y."/>
            <person name="Tilak M.-K."/>
            <person name="Nabholz B."/>
        </authorList>
    </citation>
    <scope>NUCLEOTIDE SEQUENCE</scope>
    <source>
        <strain evidence="13">HGM_15179</strain>
        <tissue evidence="13">Muscle</tissue>
    </source>
</reference>
<comment type="subcellular location">
    <subcellularLocation>
        <location evidence="1">Nucleus</location>
    </subcellularLocation>
</comment>
<evidence type="ECO:0000256" key="7">
    <source>
        <dbReference type="ARBA" id="ARBA00023163"/>
    </source>
</evidence>
<name>A0A8K1GFT6_9PASS</name>
<evidence type="ECO:0000313" key="14">
    <source>
        <dbReference type="Proteomes" id="UP000796761"/>
    </source>
</evidence>
<keyword evidence="7" id="KW-0804">Transcription</keyword>
<dbReference type="OrthoDB" id="10042249at2759"/>
<keyword evidence="6" id="KW-0805">Transcription regulation</keyword>
<dbReference type="GO" id="GO:0008270">
    <property type="term" value="F:zinc ion binding"/>
    <property type="evidence" value="ECO:0007669"/>
    <property type="project" value="UniProtKB-KW"/>
</dbReference>
<evidence type="ECO:0000259" key="11">
    <source>
        <dbReference type="PROSITE" id="PS50157"/>
    </source>
</evidence>
<evidence type="ECO:0000256" key="4">
    <source>
        <dbReference type="ARBA" id="ARBA00022771"/>
    </source>
</evidence>
<organism evidence="13 14">
    <name type="scientific">Zosterops borbonicus</name>
    <dbReference type="NCBI Taxonomy" id="364589"/>
    <lineage>
        <taxon>Eukaryota</taxon>
        <taxon>Metazoa</taxon>
        <taxon>Chordata</taxon>
        <taxon>Craniata</taxon>
        <taxon>Vertebrata</taxon>
        <taxon>Euteleostomi</taxon>
        <taxon>Archelosauria</taxon>
        <taxon>Archosauria</taxon>
        <taxon>Dinosauria</taxon>
        <taxon>Saurischia</taxon>
        <taxon>Theropoda</taxon>
        <taxon>Coelurosauria</taxon>
        <taxon>Aves</taxon>
        <taxon>Neognathae</taxon>
        <taxon>Neoaves</taxon>
        <taxon>Telluraves</taxon>
        <taxon>Australaves</taxon>
        <taxon>Passeriformes</taxon>
        <taxon>Sylvioidea</taxon>
        <taxon>Zosteropidae</taxon>
        <taxon>Zosterops</taxon>
    </lineage>
</organism>
<sequence length="236" mass="26289">SQLEAAKALASHGEKMKPEQSLLSLQQSHSATETVPLLRSHSMPSAACTISSPHTFRGSYSFDDHIMEPEVLSRSQAFSSHPRMLKRQPAIELPLGVEYVSEEVGSASKETVPKAPEEPETKESDLTKKSRKGPKAKGFMYECNVCGARYKKRDNYEAHKKYYCSELQLSKPRSATSHASSEPEKSAADPEVWPQMMHYKLGSTLELTPLRKRRKEKSLGDDEEPPAFEMSDASSS</sequence>
<accession>A0A8K1GFT6</accession>
<dbReference type="GO" id="GO:0005634">
    <property type="term" value="C:nucleus"/>
    <property type="evidence" value="ECO:0007669"/>
    <property type="project" value="UniProtKB-SubCell"/>
</dbReference>